<dbReference type="Pfam" id="PF01321">
    <property type="entry name" value="Creatinase_N"/>
    <property type="match status" value="1"/>
</dbReference>
<dbReference type="eggNOG" id="COG0006">
    <property type="taxonomic scope" value="Bacteria"/>
</dbReference>
<dbReference type="Pfam" id="PF00557">
    <property type="entry name" value="Peptidase_M24"/>
    <property type="match status" value="1"/>
</dbReference>
<dbReference type="GO" id="GO:0005737">
    <property type="term" value="C:cytoplasm"/>
    <property type="evidence" value="ECO:0007669"/>
    <property type="project" value="UniProtKB-ARBA"/>
</dbReference>
<dbReference type="STRING" id="158190.SpiGrapes_1902"/>
<dbReference type="AlphaFoldDB" id="G8QYR9"/>
<evidence type="ECO:0000256" key="2">
    <source>
        <dbReference type="ARBA" id="ARBA00022723"/>
    </source>
</evidence>
<evidence type="ECO:0000259" key="5">
    <source>
        <dbReference type="Pfam" id="PF01321"/>
    </source>
</evidence>
<dbReference type="InterPro" id="IPR000587">
    <property type="entry name" value="Creatinase_N"/>
</dbReference>
<evidence type="ECO:0000259" key="4">
    <source>
        <dbReference type="Pfam" id="PF00557"/>
    </source>
</evidence>
<evidence type="ECO:0000313" key="7">
    <source>
        <dbReference type="EMBL" id="AEV29696.1"/>
    </source>
</evidence>
<dbReference type="InterPro" id="IPR029149">
    <property type="entry name" value="Creatin/AminoP/Spt16_N"/>
</dbReference>
<feature type="domain" description="Peptidase M24" evidence="4">
    <location>
        <begin position="309"/>
        <end position="522"/>
    </location>
</feature>
<dbReference type="OrthoDB" id="9806388at2"/>
<organism evidence="7 8">
    <name type="scientific">Sphaerochaeta pleomorpha (strain ATCC BAA-1885 / DSM 22778 / Grapes)</name>
    <dbReference type="NCBI Taxonomy" id="158190"/>
    <lineage>
        <taxon>Bacteria</taxon>
        <taxon>Pseudomonadati</taxon>
        <taxon>Spirochaetota</taxon>
        <taxon>Spirochaetia</taxon>
        <taxon>Spirochaetales</taxon>
        <taxon>Sphaerochaetaceae</taxon>
        <taxon>Sphaerochaeta</taxon>
    </lineage>
</organism>
<evidence type="ECO:0000256" key="3">
    <source>
        <dbReference type="ARBA" id="ARBA00022801"/>
    </source>
</evidence>
<dbReference type="SUPFAM" id="SSF53092">
    <property type="entry name" value="Creatinase/prolidase N-terminal domain"/>
    <property type="match status" value="1"/>
</dbReference>
<name>G8QYR9_SPHPG</name>
<keyword evidence="8" id="KW-1185">Reference proteome</keyword>
<dbReference type="GO" id="GO:0070006">
    <property type="term" value="F:metalloaminopeptidase activity"/>
    <property type="evidence" value="ECO:0007669"/>
    <property type="project" value="InterPro"/>
</dbReference>
<keyword evidence="7" id="KW-0031">Aminopeptidase</keyword>
<dbReference type="InterPro" id="IPR000994">
    <property type="entry name" value="Pept_M24"/>
</dbReference>
<dbReference type="Pfam" id="PF16188">
    <property type="entry name" value="Peptidase_M24_C"/>
    <property type="match status" value="1"/>
</dbReference>
<dbReference type="Proteomes" id="UP000005632">
    <property type="component" value="Chromosome"/>
</dbReference>
<dbReference type="SUPFAM" id="SSF55920">
    <property type="entry name" value="Creatinase/aminopeptidase"/>
    <property type="match status" value="1"/>
</dbReference>
<dbReference type="Pfam" id="PF16189">
    <property type="entry name" value="Creatinase_N_2"/>
    <property type="match status" value="1"/>
</dbReference>
<dbReference type="CDD" id="cd01085">
    <property type="entry name" value="APP"/>
    <property type="match status" value="1"/>
</dbReference>
<dbReference type="FunFam" id="3.90.230.10:FF:000009">
    <property type="entry name" value="xaa-Pro aminopeptidase 2"/>
    <property type="match status" value="1"/>
</dbReference>
<dbReference type="RefSeq" id="WP_014270539.1">
    <property type="nucleotide sequence ID" value="NC_016633.1"/>
</dbReference>
<gene>
    <name evidence="7" type="ordered locus">SpiGrapes_1902</name>
</gene>
<comment type="similarity">
    <text evidence="1">Belongs to the peptidase M24B family.</text>
</comment>
<dbReference type="HOGENOM" id="CLU_011781_2_4_12"/>
<keyword evidence="3" id="KW-0378">Hydrolase</keyword>
<dbReference type="Gene3D" id="3.90.230.10">
    <property type="entry name" value="Creatinase/methionine aminopeptidase superfamily"/>
    <property type="match status" value="1"/>
</dbReference>
<keyword evidence="7" id="KW-0645">Protease</keyword>
<reference evidence="7 8" key="1">
    <citation type="submission" date="2011-11" db="EMBL/GenBank/DDBJ databases">
        <title>Complete sequence of Spirochaeta sp. grapes.</title>
        <authorList>
            <consortium name="US DOE Joint Genome Institute"/>
            <person name="Lucas S."/>
            <person name="Han J."/>
            <person name="Lapidus A."/>
            <person name="Cheng J.-F."/>
            <person name="Goodwin L."/>
            <person name="Pitluck S."/>
            <person name="Peters L."/>
            <person name="Ovchinnikova G."/>
            <person name="Munk A.C."/>
            <person name="Detter J.C."/>
            <person name="Han C."/>
            <person name="Tapia R."/>
            <person name="Land M."/>
            <person name="Hauser L."/>
            <person name="Kyrpides N."/>
            <person name="Ivanova N."/>
            <person name="Pagani I."/>
            <person name="Ritalahtilisa K."/>
            <person name="Loeffler F."/>
            <person name="Woyke T."/>
        </authorList>
    </citation>
    <scope>NUCLEOTIDE SEQUENCE [LARGE SCALE GENOMIC DNA]</scope>
    <source>
        <strain evidence="8">ATCC BAA-1885 / DSM 22778 / Grapes</strain>
    </source>
</reference>
<dbReference type="PANTHER" id="PTHR43763">
    <property type="entry name" value="XAA-PRO AMINOPEPTIDASE 1"/>
    <property type="match status" value="1"/>
</dbReference>
<evidence type="ECO:0000259" key="6">
    <source>
        <dbReference type="Pfam" id="PF16188"/>
    </source>
</evidence>
<dbReference type="GO" id="GO:0046872">
    <property type="term" value="F:metal ion binding"/>
    <property type="evidence" value="ECO:0007669"/>
    <property type="project" value="UniProtKB-KW"/>
</dbReference>
<sequence>MQTIDKRVQALRLIMEREGLDAWIVNGTDPHQSEYVCPRWRSREWISGFSGSAGTVVITKDQALLWVDSRYFIQGAKQIENSCFTLMKLDTPNVLDPVSYLAQTMDEKSKVGIDGATLMVSAKEKMEMAFLERGVELISCPDYLDEIWLDRPAVPNTALLELEAGVAGFTRLQKTTMVRLAMVQKNCTYTLISSLDDIAWVTNLRGNDISYSPVFLSYLLLGTDKAWLFTDPSRFSPDLLASVGEDLTIVPYEKASETIASVIKESDTVYCNPEKTNMLVSTALGKAKIVTGRDFTTDLKACKNETELEGMRRAHLLDGVAMVNFFARLDTENPQYDEIAVSDLLLQQRLRNKGCIGESFGPISGFGEHGAMCHYSATKESSAKIEKNGLLVLDTGGMYEFGMTDITRTILFGEATEEQRHDYTLVLKGNLALASVRFPQGTCGYQLDILARQFLWQNGMTYFHGTGHGVGFRLNVHEGPQVINTKPIDIPLKPGMILSDEPGLYKEGKHGIRIENLVVVQEDVKTEFGQFYGFEVLTLCPLERKLIDKAMLSKMEISMVDQYHQWVFEELKDLVDAEAQAYLRASTLPL</sequence>
<accession>G8QYR9</accession>
<feature type="domain" description="Peptidase M24 C-terminal" evidence="6">
    <location>
        <begin position="530"/>
        <end position="590"/>
    </location>
</feature>
<dbReference type="EMBL" id="CP003155">
    <property type="protein sequence ID" value="AEV29696.1"/>
    <property type="molecule type" value="Genomic_DNA"/>
</dbReference>
<dbReference type="InterPro" id="IPR050422">
    <property type="entry name" value="X-Pro_aminopeptidase_P"/>
</dbReference>
<feature type="domain" description="Creatinase N-terminal" evidence="5">
    <location>
        <begin position="7"/>
        <end position="145"/>
    </location>
</feature>
<dbReference type="InterPro" id="IPR036005">
    <property type="entry name" value="Creatinase/aminopeptidase-like"/>
</dbReference>
<dbReference type="Gene3D" id="3.40.350.10">
    <property type="entry name" value="Creatinase/prolidase N-terminal domain"/>
    <property type="match status" value="2"/>
</dbReference>
<proteinExistence type="inferred from homology"/>
<keyword evidence="2" id="KW-0479">Metal-binding</keyword>
<dbReference type="KEGG" id="sgp:SpiGrapes_1902"/>
<protein>
    <submittedName>
        <fullName evidence="7">Xaa-Pro aminopeptidase</fullName>
    </submittedName>
</protein>
<dbReference type="InterPro" id="IPR033740">
    <property type="entry name" value="Pept_M24B"/>
</dbReference>
<dbReference type="InterPro" id="IPR032416">
    <property type="entry name" value="Peptidase_M24_C"/>
</dbReference>
<evidence type="ECO:0000256" key="1">
    <source>
        <dbReference type="ARBA" id="ARBA00008766"/>
    </source>
</evidence>
<dbReference type="PANTHER" id="PTHR43763:SF6">
    <property type="entry name" value="XAA-PRO AMINOPEPTIDASE 1"/>
    <property type="match status" value="1"/>
</dbReference>
<evidence type="ECO:0000313" key="8">
    <source>
        <dbReference type="Proteomes" id="UP000005632"/>
    </source>
</evidence>